<feature type="region of interest" description="Disordered" evidence="1">
    <location>
        <begin position="634"/>
        <end position="655"/>
    </location>
</feature>
<evidence type="ECO:0000256" key="1">
    <source>
        <dbReference type="SAM" id="MobiDB-lite"/>
    </source>
</evidence>
<gene>
    <name evidence="2" type="ORF">Vbra_5706</name>
</gene>
<evidence type="ECO:0008006" key="4">
    <source>
        <dbReference type="Google" id="ProtNLM"/>
    </source>
</evidence>
<dbReference type="InterPro" id="IPR035965">
    <property type="entry name" value="PAS-like_dom_sf"/>
</dbReference>
<dbReference type="SUPFAM" id="SSF55785">
    <property type="entry name" value="PYP-like sensor domain (PAS domain)"/>
    <property type="match status" value="1"/>
</dbReference>
<feature type="region of interest" description="Disordered" evidence="1">
    <location>
        <begin position="118"/>
        <end position="182"/>
    </location>
</feature>
<feature type="compositionally biased region" description="Pro residues" evidence="1">
    <location>
        <begin position="246"/>
        <end position="255"/>
    </location>
</feature>
<feature type="region of interest" description="Disordered" evidence="1">
    <location>
        <begin position="210"/>
        <end position="268"/>
    </location>
</feature>
<feature type="region of interest" description="Disordered" evidence="1">
    <location>
        <begin position="546"/>
        <end position="568"/>
    </location>
</feature>
<protein>
    <recommendedName>
        <fullName evidence="4">PAS domain-containing protein</fullName>
    </recommendedName>
</protein>
<proteinExistence type="predicted"/>
<dbReference type="VEuPathDB" id="CryptoDB:Vbra_5706"/>
<organism evidence="2 3">
    <name type="scientific">Vitrella brassicaformis (strain CCMP3155)</name>
    <dbReference type="NCBI Taxonomy" id="1169540"/>
    <lineage>
        <taxon>Eukaryota</taxon>
        <taxon>Sar</taxon>
        <taxon>Alveolata</taxon>
        <taxon>Colpodellida</taxon>
        <taxon>Vitrellaceae</taxon>
        <taxon>Vitrella</taxon>
    </lineage>
</organism>
<dbReference type="Gene3D" id="3.30.450.20">
    <property type="entry name" value="PAS domain"/>
    <property type="match status" value="1"/>
</dbReference>
<dbReference type="EMBL" id="CDMY01000368">
    <property type="protein sequence ID" value="CEM06647.1"/>
    <property type="molecule type" value="Genomic_DNA"/>
</dbReference>
<name>A0A0G4F392_VITBC</name>
<dbReference type="Proteomes" id="UP000041254">
    <property type="component" value="Unassembled WGS sequence"/>
</dbReference>
<keyword evidence="3" id="KW-1185">Reference proteome</keyword>
<sequence>MSPQPQEDLMCQGIGTPADSSLGHHPQLLMYSFNAAVSNLTRSLSQPVPPTGAKTTARDIFRFTAGDQGGDAASATGARGLAGSQASSAALPPTPIGPFVGVPPSFTEALSSSIDVRDLAHHHPSPPPSSANGTKRPLQHGARPLLSVDTSSTAADGLVYRHGKRTRKGTGSSQGSQMSDRSVQRDFGQMSLASGNEQEEDLFKDCIEEERDDDTSPVNDELFVRRRPPPPNERLYPRPAFSLSPSPSPPPPPPRNYTRESKDSSMDVDESAWMEMDGGHMRAPFEGYEDTCAIVAHLKKVVKVSVCGQQALTFCAALADPTLDDCPLVVVSSSFCRLTGYSPWELLTDQLGLLEALEHQDTDVDAQLAVYTYVDSLLQSNRRHGLKDKKDFVTTLLSRRKDGSSFENLLVLRPASMRGRLFLVALCADVTSKRFSLQPADLRHAIQSAVHELLVEGEVDAQLAVPIPVSPLDSYPSPPSIPPPPIPAAHLKMDTDTSGMAAMDTEHLPASSSGGHCHAPDSPLSASALWKRQDSSSHLGCVSTCSPMSGAASTPTPMHRLHGQDDHRCQQPLSPATAMIGTSTPPVFASESAGSGGMMHGQQGYYPSIHLTSSSTSTEFCLPALAYATQSAAPDRGHPFVQMPPGAPKRSASDM</sequence>
<dbReference type="InParanoid" id="A0A0G4F392"/>
<reference evidence="2 3" key="1">
    <citation type="submission" date="2014-11" db="EMBL/GenBank/DDBJ databases">
        <authorList>
            <person name="Zhu J."/>
            <person name="Qi W."/>
            <person name="Song R."/>
        </authorList>
    </citation>
    <scope>NUCLEOTIDE SEQUENCE [LARGE SCALE GENOMIC DNA]</scope>
</reference>
<feature type="compositionally biased region" description="Polar residues" evidence="1">
    <location>
        <begin position="169"/>
        <end position="181"/>
    </location>
</feature>
<feature type="compositionally biased region" description="Polar residues" evidence="1">
    <location>
        <begin position="546"/>
        <end position="556"/>
    </location>
</feature>
<accession>A0A0G4F392</accession>
<evidence type="ECO:0000313" key="3">
    <source>
        <dbReference type="Proteomes" id="UP000041254"/>
    </source>
</evidence>
<evidence type="ECO:0000313" key="2">
    <source>
        <dbReference type="EMBL" id="CEM06647.1"/>
    </source>
</evidence>
<dbReference type="OrthoDB" id="447251at2759"/>
<dbReference type="AlphaFoldDB" id="A0A0G4F392"/>